<evidence type="ECO:0000256" key="5">
    <source>
        <dbReference type="SAM" id="SignalP"/>
    </source>
</evidence>
<evidence type="ECO:0000313" key="8">
    <source>
        <dbReference type="Proteomes" id="UP000291189"/>
    </source>
</evidence>
<dbReference type="FunFam" id="3.40.80.10:FF:000006">
    <property type="entry name" value="N-acetylmuramoyl-L-alanine amidase"/>
    <property type="match status" value="1"/>
</dbReference>
<name>A0A4Q5J395_9ACTN</name>
<dbReference type="GO" id="GO:0009254">
    <property type="term" value="P:peptidoglycan turnover"/>
    <property type="evidence" value="ECO:0007669"/>
    <property type="project" value="TreeGrafter"/>
</dbReference>
<evidence type="ECO:0000256" key="1">
    <source>
        <dbReference type="ARBA" id="ARBA00001561"/>
    </source>
</evidence>
<organism evidence="7 8">
    <name type="scientific">Nocardioides iriomotensis</name>
    <dbReference type="NCBI Taxonomy" id="715784"/>
    <lineage>
        <taxon>Bacteria</taxon>
        <taxon>Bacillati</taxon>
        <taxon>Actinomycetota</taxon>
        <taxon>Actinomycetes</taxon>
        <taxon>Propionibacteriales</taxon>
        <taxon>Nocardioidaceae</taxon>
        <taxon>Nocardioides</taxon>
    </lineage>
</organism>
<comment type="catalytic activity">
    <reaction evidence="1">
        <text>Hydrolyzes the link between N-acetylmuramoyl residues and L-amino acid residues in certain cell-wall glycopeptides.</text>
        <dbReference type="EC" id="3.5.1.28"/>
    </reaction>
</comment>
<gene>
    <name evidence="7" type="ORF">ETU37_11235</name>
</gene>
<sequence>MATSLALAGLALTTPSASATDWSACLQGSGDTQATFARAAKVSGVPEDVLLAVGYLGSRWSQNAGQPSVSGGYGVMHLTDEAVSATSAPAKGDTNRGLPDRAGTMSVARDETGLSLQRLRTDPVANICGASAVLASYQPGTTAQRPAAWSKAIALYAGTADRTEALHYAGLAFDVLRSGATETTDLGDTVTLAANPDASLNEAAVEDDRLLQPGVQELECPATIACDVVEAQYRSTGPSPTQYVNYDLADREKDLSIDYLVVHNTECTYDVCTKLIKGEAEPNRFVSWHYTVRSNDGHVDQHVATRNVAAHAGNWYLNMHSIGVEHEGKAGEPGTWYTEALYRSSSELVKYLADKYGYELDRAHVVGHEEFGSSNYKWDPGPYWDWEHYMTLLGAPIRPDRRGPSSVFTVKPGFTDNARALDGCFTPARPCPSFGTNYVDVRTAPSDDAPLVEGSTDLVSDRNARAAAGHKFYVVERQGDWLQVWWDGIAGWIKSPKGETADVVPSQGEVVEAVGKPATVYQRAYPEAAAYEGTPVPYQGQPVLLGADNKTAITLQPGQQYVIADKTVPTDYYFAKTIDNSLPGDKTVVTGQQKYYQVWVGHRFGYVKAEDVQVLSGR</sequence>
<protein>
    <recommendedName>
        <fullName evidence="2">N-acetylmuramoyl-L-alanine amidase</fullName>
        <ecNumber evidence="2">3.5.1.28</ecNumber>
    </recommendedName>
</protein>
<evidence type="ECO:0000256" key="3">
    <source>
        <dbReference type="ARBA" id="ARBA00022801"/>
    </source>
</evidence>
<feature type="chain" id="PRO_5020905287" description="N-acetylmuramoyl-L-alanine amidase" evidence="5">
    <location>
        <begin position="20"/>
        <end position="618"/>
    </location>
</feature>
<dbReference type="GO" id="GO:0008745">
    <property type="term" value="F:N-acetylmuramoyl-L-alanine amidase activity"/>
    <property type="evidence" value="ECO:0007669"/>
    <property type="project" value="UniProtKB-EC"/>
</dbReference>
<dbReference type="Pfam" id="PF01510">
    <property type="entry name" value="Amidase_2"/>
    <property type="match status" value="1"/>
</dbReference>
<dbReference type="EC" id="3.5.1.28" evidence="2"/>
<dbReference type="OrthoDB" id="9758772at2"/>
<dbReference type="Gene3D" id="3.40.80.10">
    <property type="entry name" value="Peptidoglycan recognition protein-like"/>
    <property type="match status" value="1"/>
</dbReference>
<dbReference type="Proteomes" id="UP000291189">
    <property type="component" value="Unassembled WGS sequence"/>
</dbReference>
<dbReference type="RefSeq" id="WP_129987422.1">
    <property type="nucleotide sequence ID" value="NZ_SDPU01000022.1"/>
</dbReference>
<dbReference type="CDD" id="cd06583">
    <property type="entry name" value="PGRP"/>
    <property type="match status" value="1"/>
</dbReference>
<comment type="caution">
    <text evidence="7">The sequence shown here is derived from an EMBL/GenBank/DDBJ whole genome shotgun (WGS) entry which is preliminary data.</text>
</comment>
<evidence type="ECO:0000256" key="2">
    <source>
        <dbReference type="ARBA" id="ARBA00011901"/>
    </source>
</evidence>
<dbReference type="InterPro" id="IPR002502">
    <property type="entry name" value="Amidase_domain"/>
</dbReference>
<evidence type="ECO:0000313" key="7">
    <source>
        <dbReference type="EMBL" id="RYU11835.1"/>
    </source>
</evidence>
<evidence type="ECO:0000256" key="4">
    <source>
        <dbReference type="ARBA" id="ARBA00023316"/>
    </source>
</evidence>
<dbReference type="GO" id="GO:0071555">
    <property type="term" value="P:cell wall organization"/>
    <property type="evidence" value="ECO:0007669"/>
    <property type="project" value="UniProtKB-KW"/>
</dbReference>
<dbReference type="SUPFAM" id="SSF53955">
    <property type="entry name" value="Lysozyme-like"/>
    <property type="match status" value="1"/>
</dbReference>
<dbReference type="EMBL" id="SDPU01000022">
    <property type="protein sequence ID" value="RYU11835.1"/>
    <property type="molecule type" value="Genomic_DNA"/>
</dbReference>
<accession>A0A4Q5J395</accession>
<dbReference type="PANTHER" id="PTHR30417">
    <property type="entry name" value="N-ACETYLMURAMOYL-L-ALANINE AMIDASE AMID"/>
    <property type="match status" value="1"/>
</dbReference>
<dbReference type="Gene3D" id="1.10.530.10">
    <property type="match status" value="1"/>
</dbReference>
<dbReference type="InterPro" id="IPR036505">
    <property type="entry name" value="Amidase/PGRP_sf"/>
</dbReference>
<proteinExistence type="predicted"/>
<dbReference type="InterPro" id="IPR051206">
    <property type="entry name" value="NAMLAA_amidase_2"/>
</dbReference>
<dbReference type="AlphaFoldDB" id="A0A4Q5J395"/>
<reference evidence="7 8" key="1">
    <citation type="submission" date="2019-01" db="EMBL/GenBank/DDBJ databases">
        <title>Nocardioides guangzhouensis sp. nov., an actinobacterium isolated from soil.</title>
        <authorList>
            <person name="Fu Y."/>
            <person name="Cai Y."/>
            <person name="Lin Z."/>
            <person name="Chen P."/>
        </authorList>
    </citation>
    <scope>NUCLEOTIDE SEQUENCE [LARGE SCALE GENOMIC DNA]</scope>
    <source>
        <strain evidence="7 8">NBRC 105384</strain>
    </source>
</reference>
<keyword evidence="8" id="KW-1185">Reference proteome</keyword>
<dbReference type="SUPFAM" id="SSF55846">
    <property type="entry name" value="N-acetylmuramoyl-L-alanine amidase-like"/>
    <property type="match status" value="1"/>
</dbReference>
<keyword evidence="3" id="KW-0378">Hydrolase</keyword>
<dbReference type="PANTHER" id="PTHR30417:SF1">
    <property type="entry name" value="N-ACETYLMURAMOYL-L-ALANINE AMIDASE AMID"/>
    <property type="match status" value="1"/>
</dbReference>
<feature type="domain" description="N-acetylmuramoyl-L-alanine amidase" evidence="6">
    <location>
        <begin position="246"/>
        <end position="381"/>
    </location>
</feature>
<dbReference type="GO" id="GO:0009253">
    <property type="term" value="P:peptidoglycan catabolic process"/>
    <property type="evidence" value="ECO:0007669"/>
    <property type="project" value="InterPro"/>
</dbReference>
<dbReference type="InterPro" id="IPR023346">
    <property type="entry name" value="Lysozyme-like_dom_sf"/>
</dbReference>
<evidence type="ECO:0000259" key="6">
    <source>
        <dbReference type="SMART" id="SM00644"/>
    </source>
</evidence>
<keyword evidence="4" id="KW-0961">Cell wall biogenesis/degradation</keyword>
<keyword evidence="5" id="KW-0732">Signal</keyword>
<dbReference type="SMART" id="SM00644">
    <property type="entry name" value="Ami_2"/>
    <property type="match status" value="1"/>
</dbReference>
<feature type="signal peptide" evidence="5">
    <location>
        <begin position="1"/>
        <end position="19"/>
    </location>
</feature>